<dbReference type="InterPro" id="IPR020084">
    <property type="entry name" value="NUDIX_hydrolase_CS"/>
</dbReference>
<evidence type="ECO:0000259" key="5">
    <source>
        <dbReference type="PROSITE" id="PS51462"/>
    </source>
</evidence>
<dbReference type="InterPro" id="IPR000086">
    <property type="entry name" value="NUDIX_hydrolase_dom"/>
</dbReference>
<dbReference type="RefSeq" id="WP_281877683.1">
    <property type="nucleotide sequence ID" value="NZ_AP026978.1"/>
</dbReference>
<reference evidence="6 7" key="1">
    <citation type="submission" date="2022-11" db="EMBL/GenBank/DDBJ databases">
        <title>Genome Sequencing of Nocardia sp. ON39_IFM12276 and assembly.</title>
        <authorList>
            <person name="Shimojima M."/>
            <person name="Toyokawa M."/>
            <person name="Uesaka K."/>
        </authorList>
    </citation>
    <scope>NUCLEOTIDE SEQUENCE [LARGE SCALE GENOMIC DNA]</scope>
    <source>
        <strain evidence="6 7">IFM 12276</strain>
    </source>
</reference>
<evidence type="ECO:0000256" key="2">
    <source>
        <dbReference type="ARBA" id="ARBA00005582"/>
    </source>
</evidence>
<dbReference type="GO" id="GO:0016787">
    <property type="term" value="F:hydrolase activity"/>
    <property type="evidence" value="ECO:0007669"/>
    <property type="project" value="UniProtKB-KW"/>
</dbReference>
<dbReference type="InterPro" id="IPR020476">
    <property type="entry name" value="Nudix_hydrolase"/>
</dbReference>
<sequence>MSRTDYFHDPTAPPANSIKVAVSALVQDDEGRILLIRRTDNGKYSIPGGGLEAGETVAQAVVREVREETGIDVMVTELIGIFSDPDHVIAYDDGEVRQEFSICFRAHPISGTPRTSEESAAVEWVTPAELHDRDIHPSIWLRICKGLEETAVPYFT</sequence>
<name>A0ABN6TXQ6_9NOCA</name>
<feature type="domain" description="Nudix hydrolase" evidence="5">
    <location>
        <begin position="17"/>
        <end position="148"/>
    </location>
</feature>
<dbReference type="Pfam" id="PF00293">
    <property type="entry name" value="NUDIX"/>
    <property type="match status" value="1"/>
</dbReference>
<dbReference type="PANTHER" id="PTHR43046">
    <property type="entry name" value="GDP-MANNOSE MANNOSYL HYDROLASE"/>
    <property type="match status" value="1"/>
</dbReference>
<evidence type="ECO:0000256" key="4">
    <source>
        <dbReference type="RuleBase" id="RU003476"/>
    </source>
</evidence>
<comment type="similarity">
    <text evidence="2 4">Belongs to the Nudix hydrolase family.</text>
</comment>
<dbReference type="EMBL" id="AP026978">
    <property type="protein sequence ID" value="BDT97719.1"/>
    <property type="molecule type" value="Genomic_DNA"/>
</dbReference>
<evidence type="ECO:0000256" key="1">
    <source>
        <dbReference type="ARBA" id="ARBA00001946"/>
    </source>
</evidence>
<dbReference type="PROSITE" id="PS00893">
    <property type="entry name" value="NUDIX_BOX"/>
    <property type="match status" value="1"/>
</dbReference>
<evidence type="ECO:0000313" key="7">
    <source>
        <dbReference type="Proteomes" id="UP001317870"/>
    </source>
</evidence>
<comment type="cofactor">
    <cofactor evidence="1">
        <name>Mg(2+)</name>
        <dbReference type="ChEBI" id="CHEBI:18420"/>
    </cofactor>
</comment>
<dbReference type="PRINTS" id="PR00502">
    <property type="entry name" value="NUDIXFAMILY"/>
</dbReference>
<dbReference type="Proteomes" id="UP001317870">
    <property type="component" value="Chromosome"/>
</dbReference>
<keyword evidence="7" id="KW-1185">Reference proteome</keyword>
<evidence type="ECO:0000256" key="3">
    <source>
        <dbReference type="ARBA" id="ARBA00022801"/>
    </source>
</evidence>
<dbReference type="SUPFAM" id="SSF55811">
    <property type="entry name" value="Nudix"/>
    <property type="match status" value="1"/>
</dbReference>
<protein>
    <submittedName>
        <fullName evidence="6">NUDIX hydrolase</fullName>
    </submittedName>
</protein>
<dbReference type="PANTHER" id="PTHR43046:SF16">
    <property type="entry name" value="ADP-RIBOSE PYROPHOSPHATASE YJHB-RELATED"/>
    <property type="match status" value="1"/>
</dbReference>
<evidence type="ECO:0000313" key="6">
    <source>
        <dbReference type="EMBL" id="BDT97719.1"/>
    </source>
</evidence>
<accession>A0ABN6TXQ6</accession>
<dbReference type="Gene3D" id="3.90.79.10">
    <property type="entry name" value="Nucleoside Triphosphate Pyrophosphohydrolase"/>
    <property type="match status" value="1"/>
</dbReference>
<dbReference type="InterPro" id="IPR015797">
    <property type="entry name" value="NUDIX_hydrolase-like_dom_sf"/>
</dbReference>
<proteinExistence type="inferred from homology"/>
<gene>
    <name evidence="6" type="ORF">IFM12276_07480</name>
</gene>
<dbReference type="PROSITE" id="PS51462">
    <property type="entry name" value="NUDIX"/>
    <property type="match status" value="1"/>
</dbReference>
<organism evidence="6 7">
    <name type="scientific">Nocardia sputorum</name>
    <dbReference type="NCBI Taxonomy" id="2984338"/>
    <lineage>
        <taxon>Bacteria</taxon>
        <taxon>Bacillati</taxon>
        <taxon>Actinomycetota</taxon>
        <taxon>Actinomycetes</taxon>
        <taxon>Mycobacteriales</taxon>
        <taxon>Nocardiaceae</taxon>
        <taxon>Nocardia</taxon>
    </lineage>
</organism>
<keyword evidence="3 4" id="KW-0378">Hydrolase</keyword>